<evidence type="ECO:0000256" key="7">
    <source>
        <dbReference type="SAM" id="Phobius"/>
    </source>
</evidence>
<accession>A0AAD9D9U2</accession>
<dbReference type="PANTHER" id="PTHR16318">
    <property type="entry name" value="GAMMA-SECRETASE SUBUNIT PEN-2"/>
    <property type="match status" value="1"/>
</dbReference>
<evidence type="ECO:0000256" key="6">
    <source>
        <dbReference type="ARBA" id="ARBA00023136"/>
    </source>
</evidence>
<keyword evidence="9" id="KW-1185">Reference proteome</keyword>
<evidence type="ECO:0000313" key="9">
    <source>
        <dbReference type="Proteomes" id="UP001224775"/>
    </source>
</evidence>
<evidence type="ECO:0000256" key="4">
    <source>
        <dbReference type="ARBA" id="ARBA00022976"/>
    </source>
</evidence>
<keyword evidence="4" id="KW-0914">Notch signaling pathway</keyword>
<protein>
    <submittedName>
        <fullName evidence="8">Gamma-secretase subunit PEN-2</fullName>
    </submittedName>
</protein>
<dbReference type="GO" id="GO:0070765">
    <property type="term" value="C:gamma-secretase complex"/>
    <property type="evidence" value="ECO:0007669"/>
    <property type="project" value="TreeGrafter"/>
</dbReference>
<comment type="subcellular location">
    <subcellularLocation>
        <location evidence="1">Membrane</location>
        <topology evidence="1">Multi-pass membrane protein</topology>
    </subcellularLocation>
</comment>
<keyword evidence="3 7" id="KW-0812">Transmembrane</keyword>
<dbReference type="InterPro" id="IPR019379">
    <property type="entry name" value="Gamma_Secretase_Asp_P_PEN2"/>
</dbReference>
<name>A0AAD9D9U2_9STRA</name>
<dbReference type="Proteomes" id="UP001224775">
    <property type="component" value="Unassembled WGS sequence"/>
</dbReference>
<dbReference type="EMBL" id="JATAAI010000022">
    <property type="protein sequence ID" value="KAK1738058.1"/>
    <property type="molecule type" value="Genomic_DNA"/>
</dbReference>
<evidence type="ECO:0000256" key="5">
    <source>
        <dbReference type="ARBA" id="ARBA00022989"/>
    </source>
</evidence>
<evidence type="ECO:0000256" key="2">
    <source>
        <dbReference type="ARBA" id="ARBA00009607"/>
    </source>
</evidence>
<evidence type="ECO:0000256" key="1">
    <source>
        <dbReference type="ARBA" id="ARBA00004141"/>
    </source>
</evidence>
<feature type="transmembrane region" description="Helical" evidence="7">
    <location>
        <begin position="89"/>
        <end position="109"/>
    </location>
</feature>
<keyword evidence="6 7" id="KW-0472">Membrane</keyword>
<evidence type="ECO:0000313" key="8">
    <source>
        <dbReference type="EMBL" id="KAK1738058.1"/>
    </source>
</evidence>
<dbReference type="AlphaFoldDB" id="A0AAD9D9U2"/>
<dbReference type="GO" id="GO:0007219">
    <property type="term" value="P:Notch signaling pathway"/>
    <property type="evidence" value="ECO:0007669"/>
    <property type="project" value="UniProtKB-KW"/>
</dbReference>
<evidence type="ECO:0000256" key="3">
    <source>
        <dbReference type="ARBA" id="ARBA00022692"/>
    </source>
</evidence>
<comment type="similarity">
    <text evidence="2">Belongs to the PEN-2 family.</text>
</comment>
<organism evidence="8 9">
    <name type="scientific">Skeletonema marinoi</name>
    <dbReference type="NCBI Taxonomy" id="267567"/>
    <lineage>
        <taxon>Eukaryota</taxon>
        <taxon>Sar</taxon>
        <taxon>Stramenopiles</taxon>
        <taxon>Ochrophyta</taxon>
        <taxon>Bacillariophyta</taxon>
        <taxon>Coscinodiscophyceae</taxon>
        <taxon>Thalassiosirophycidae</taxon>
        <taxon>Thalassiosirales</taxon>
        <taxon>Skeletonemataceae</taxon>
        <taxon>Skeletonema</taxon>
        <taxon>Skeletonema marinoi-dohrnii complex</taxon>
    </lineage>
</organism>
<proteinExistence type="inferred from homology"/>
<dbReference type="Pfam" id="PF10251">
    <property type="entry name" value="PEN-2"/>
    <property type="match status" value="2"/>
</dbReference>
<feature type="transmembrane region" description="Helical" evidence="7">
    <location>
        <begin position="20"/>
        <end position="38"/>
    </location>
</feature>
<keyword evidence="5 7" id="KW-1133">Transmembrane helix</keyword>
<reference evidence="8" key="1">
    <citation type="submission" date="2023-06" db="EMBL/GenBank/DDBJ databases">
        <title>Survivors Of The Sea: Transcriptome response of Skeletonema marinoi to long-term dormancy.</title>
        <authorList>
            <person name="Pinder M.I.M."/>
            <person name="Kourtchenko O."/>
            <person name="Robertson E.K."/>
            <person name="Larsson T."/>
            <person name="Maumus F."/>
            <person name="Osuna-Cruz C.M."/>
            <person name="Vancaester E."/>
            <person name="Stenow R."/>
            <person name="Vandepoele K."/>
            <person name="Ploug H."/>
            <person name="Bruchert V."/>
            <person name="Godhe A."/>
            <person name="Topel M."/>
        </authorList>
    </citation>
    <scope>NUCLEOTIDE SEQUENCE</scope>
    <source>
        <strain evidence="8">R05AC</strain>
    </source>
</reference>
<gene>
    <name evidence="8" type="ORF">QTG54_011352</name>
</gene>
<sequence>MANSNSEKMQEQITLSRRMFIAGCFGLPWLWICNVLYFRAKVFQPLVFLDYWPGHVPPPRADQEGNNDQEQSVEEQLNRMELKKWVKRSTLGAFVVMGAFIAWIITFQTNKEFFGYNWLVVDETEASQSGW</sequence>
<comment type="caution">
    <text evidence="8">The sequence shown here is derived from an EMBL/GenBank/DDBJ whole genome shotgun (WGS) entry which is preliminary data.</text>
</comment>
<dbReference type="PANTHER" id="PTHR16318:SF0">
    <property type="entry name" value="GAMMA-SECRETASE SUBUNIT PEN-2"/>
    <property type="match status" value="1"/>
</dbReference>